<evidence type="ECO:0000256" key="2">
    <source>
        <dbReference type="ARBA" id="ARBA00023125"/>
    </source>
</evidence>
<dbReference type="AlphaFoldDB" id="A0A3Q9B4F7"/>
<dbReference type="EMBL" id="MH311780">
    <property type="protein sequence ID" value="AZO92765.1"/>
    <property type="molecule type" value="Genomic_DNA"/>
</dbReference>
<accession>A0A3Q9B4F7</accession>
<dbReference type="PANTHER" id="PTHR44688:SF16">
    <property type="entry name" value="DNA-BINDING TRANSCRIPTIONAL ACTIVATOR DEVR_DOSR"/>
    <property type="match status" value="1"/>
</dbReference>
<protein>
    <submittedName>
        <fullName evidence="5">Rif-Orf36</fullName>
    </submittedName>
</protein>
<keyword evidence="2" id="KW-0238">DNA-binding</keyword>
<dbReference type="GO" id="GO:0003677">
    <property type="term" value="F:DNA binding"/>
    <property type="evidence" value="ECO:0007669"/>
    <property type="project" value="UniProtKB-KW"/>
</dbReference>
<proteinExistence type="predicted"/>
<dbReference type="PANTHER" id="PTHR44688">
    <property type="entry name" value="DNA-BINDING TRANSCRIPTIONAL ACTIVATOR DEVR_DOSR"/>
    <property type="match status" value="1"/>
</dbReference>
<dbReference type="SMART" id="SM00421">
    <property type="entry name" value="HTH_LUXR"/>
    <property type="match status" value="1"/>
</dbReference>
<evidence type="ECO:0000256" key="3">
    <source>
        <dbReference type="ARBA" id="ARBA00023163"/>
    </source>
</evidence>
<dbReference type="InterPro" id="IPR000792">
    <property type="entry name" value="Tscrpt_reg_LuxR_C"/>
</dbReference>
<keyword evidence="1" id="KW-0805">Transcription regulation</keyword>
<dbReference type="CDD" id="cd06170">
    <property type="entry name" value="LuxR_C_like"/>
    <property type="match status" value="1"/>
</dbReference>
<organism evidence="5">
    <name type="scientific">Micromonospora okii</name>
    <dbReference type="NCBI Taxonomy" id="1182970"/>
    <lineage>
        <taxon>Bacteria</taxon>
        <taxon>Bacillati</taxon>
        <taxon>Actinomycetota</taxon>
        <taxon>Actinomycetes</taxon>
        <taxon>Micromonosporales</taxon>
        <taxon>Micromonosporaceae</taxon>
        <taxon>Micromonospora</taxon>
    </lineage>
</organism>
<keyword evidence="3" id="KW-0804">Transcription</keyword>
<evidence type="ECO:0000256" key="1">
    <source>
        <dbReference type="ARBA" id="ARBA00023015"/>
    </source>
</evidence>
<reference evidence="5" key="1">
    <citation type="journal article" date="2018" name="Appl. Environ. Microbiol.">
        <title>Discovery of 16-demethylrifamycins by Removing Predominant Polyketide Biosynthetic Pathway in Micromonospora sp. TP-A0468.</title>
        <authorList>
            <person name="Zhou Q."/>
            <person name="Luo G.C."/>
            <person name="Zhang H."/>
            <person name="Tang G.L."/>
        </authorList>
    </citation>
    <scope>NUCLEOTIDE SEQUENCE</scope>
    <source>
        <strain evidence="5">TP-A0468</strain>
    </source>
</reference>
<dbReference type="InterPro" id="IPR036388">
    <property type="entry name" value="WH-like_DNA-bd_sf"/>
</dbReference>
<gene>
    <name evidence="5" type="ORF">mr_0631</name>
</gene>
<name>A0A3Q9B4F7_9ACTN</name>
<dbReference type="Gene3D" id="1.10.10.10">
    <property type="entry name" value="Winged helix-like DNA-binding domain superfamily/Winged helix DNA-binding domain"/>
    <property type="match status" value="1"/>
</dbReference>
<dbReference type="SUPFAM" id="SSF46894">
    <property type="entry name" value="C-terminal effector domain of the bipartite response regulators"/>
    <property type="match status" value="1"/>
</dbReference>
<dbReference type="GO" id="GO:0006355">
    <property type="term" value="P:regulation of DNA-templated transcription"/>
    <property type="evidence" value="ECO:0007669"/>
    <property type="project" value="InterPro"/>
</dbReference>
<evidence type="ECO:0000259" key="4">
    <source>
        <dbReference type="PROSITE" id="PS50043"/>
    </source>
</evidence>
<dbReference type="PROSITE" id="PS50043">
    <property type="entry name" value="HTH_LUXR_2"/>
    <property type="match status" value="1"/>
</dbReference>
<feature type="domain" description="HTH luxR-type" evidence="4">
    <location>
        <begin position="374"/>
        <end position="439"/>
    </location>
</feature>
<evidence type="ECO:0000313" key="5">
    <source>
        <dbReference type="EMBL" id="AZO92765.1"/>
    </source>
</evidence>
<dbReference type="Pfam" id="PF00196">
    <property type="entry name" value="GerE"/>
    <property type="match status" value="1"/>
</dbReference>
<sequence length="449" mass="47767">MRPSPSGVSILSGRNRYTPKVQFPQQPFVGCADDISSGSCETAALFRSSALSWYDGRLDAGLQYAASAVGVRCEDGHEFCELAPLWHVALLTKAREVEAGWRMINSLETRGGEPESQVMTATSHVIRGELLFAMGCVDEGLAEVEAGLRVAERCGARSLLPTGYVVMALGALRRADMRSCLHYVDKLTGEALLGYFGQAAGAWVTAQAAEARGGVDRAAGLIAGIVANPAVLRQLLVSEPAAASWLVRSCGKLGAHDLAKTAAAAASAASAAQPRFAVVRASALHAAGLLEDDSGKLLEAANLYPDLWCGASAREDLAGLLSARRSERNNAIRILESALGGYTAVGATRDASRVVNKLREFGVRRGAIRAVERDGQLPHGLTNTEFAVAELVSQGHTNNEVGRQLFISRHTVAFHLKKVYQKMSVASRVELAATWKAMQWSVGRKTVEG</sequence>
<dbReference type="PRINTS" id="PR00038">
    <property type="entry name" value="HTHLUXR"/>
</dbReference>
<dbReference type="InterPro" id="IPR016032">
    <property type="entry name" value="Sig_transdc_resp-reg_C-effctor"/>
</dbReference>